<comment type="function">
    <text evidence="19">Phospholipid scramblase involved in autophagy. Cycles between the preautophagosomal structure/phagophore assembly site (PAS) and the cytoplasmic vesicle pool and supplies membrane for the growing autophagosome. Lipid scramblase activity plays a key role in preautophagosomal structure/phagophore assembly by distributing the phospholipids that arrive through ATG2 from the cytoplasmic to the luminal leaflet of the bilayer, thereby driving autophagosomal membrane expansion.</text>
</comment>
<organism evidence="21 22">
    <name type="scientific">Periconia digitata</name>
    <dbReference type="NCBI Taxonomy" id="1303443"/>
    <lineage>
        <taxon>Eukaryota</taxon>
        <taxon>Fungi</taxon>
        <taxon>Dikarya</taxon>
        <taxon>Ascomycota</taxon>
        <taxon>Pezizomycotina</taxon>
        <taxon>Dothideomycetes</taxon>
        <taxon>Pleosporomycetidae</taxon>
        <taxon>Pleosporales</taxon>
        <taxon>Massarineae</taxon>
        <taxon>Periconiaceae</taxon>
        <taxon>Periconia</taxon>
    </lineage>
</organism>
<dbReference type="AlphaFoldDB" id="A0A9W4UIJ2"/>
<dbReference type="GO" id="GO:0034727">
    <property type="term" value="P:piecemeal microautophagy of the nucleus"/>
    <property type="evidence" value="ECO:0007669"/>
    <property type="project" value="TreeGrafter"/>
</dbReference>
<evidence type="ECO:0000313" key="22">
    <source>
        <dbReference type="Proteomes" id="UP001152607"/>
    </source>
</evidence>
<dbReference type="PANTHER" id="PTHR13038:SF10">
    <property type="entry name" value="AUTOPHAGY-RELATED PROTEIN 9"/>
    <property type="match status" value="1"/>
</dbReference>
<protein>
    <recommendedName>
        <fullName evidence="6 19">Autophagy-related protein 9</fullName>
    </recommendedName>
</protein>
<evidence type="ECO:0000256" key="14">
    <source>
        <dbReference type="ARBA" id="ARBA00023329"/>
    </source>
</evidence>
<keyword evidence="8 19" id="KW-0812">Transmembrane</keyword>
<feature type="transmembrane region" description="Helical" evidence="19">
    <location>
        <begin position="532"/>
        <end position="553"/>
    </location>
</feature>
<evidence type="ECO:0000256" key="6">
    <source>
        <dbReference type="ARBA" id="ARBA00018074"/>
    </source>
</evidence>
<dbReference type="GO" id="GO:0006869">
    <property type="term" value="P:lipid transport"/>
    <property type="evidence" value="ECO:0007669"/>
    <property type="project" value="UniProtKB-KW"/>
</dbReference>
<dbReference type="Proteomes" id="UP001152607">
    <property type="component" value="Unassembled WGS sequence"/>
</dbReference>
<dbReference type="GO" id="GO:0034045">
    <property type="term" value="C:phagophore assembly site membrane"/>
    <property type="evidence" value="ECO:0007669"/>
    <property type="project" value="UniProtKB-SubCell"/>
</dbReference>
<dbReference type="OrthoDB" id="2020634at2759"/>
<keyword evidence="7 19" id="KW-0813">Transport</keyword>
<evidence type="ECO:0000256" key="19">
    <source>
        <dbReference type="RuleBase" id="RU364027"/>
    </source>
</evidence>
<evidence type="ECO:0000256" key="13">
    <source>
        <dbReference type="ARBA" id="ARBA00023136"/>
    </source>
</evidence>
<comment type="catalytic activity">
    <reaction evidence="17">
        <text>a 1,2-diacyl-sn-glycero-3-phospho-(1D-myo-inositol-3-phosphate)(in) = a 1,2-diacyl-sn-glycero-3-phospho-(1D-myo-inositol-3-phosphate)(out)</text>
        <dbReference type="Rhea" id="RHEA:67920"/>
        <dbReference type="ChEBI" id="CHEBI:58088"/>
    </reaction>
</comment>
<feature type="transmembrane region" description="Helical" evidence="19">
    <location>
        <begin position="635"/>
        <end position="654"/>
    </location>
</feature>
<evidence type="ECO:0000256" key="20">
    <source>
        <dbReference type="SAM" id="MobiDB-lite"/>
    </source>
</evidence>
<feature type="compositionally biased region" description="Polar residues" evidence="20">
    <location>
        <begin position="841"/>
        <end position="850"/>
    </location>
</feature>
<feature type="transmembrane region" description="Helical" evidence="19">
    <location>
        <begin position="230"/>
        <end position="252"/>
    </location>
</feature>
<feature type="compositionally biased region" description="Polar residues" evidence="20">
    <location>
        <begin position="149"/>
        <end position="158"/>
    </location>
</feature>
<evidence type="ECO:0000256" key="1">
    <source>
        <dbReference type="ARBA" id="ARBA00004439"/>
    </source>
</evidence>
<accession>A0A9W4UIJ2</accession>
<comment type="similarity">
    <text evidence="5 19">Belongs to the ATG9 family.</text>
</comment>
<feature type="region of interest" description="Disordered" evidence="20">
    <location>
        <begin position="808"/>
        <end position="867"/>
    </location>
</feature>
<feature type="transmembrane region" description="Helical" evidence="19">
    <location>
        <begin position="446"/>
        <end position="470"/>
    </location>
</feature>
<feature type="compositionally biased region" description="Polar residues" evidence="20">
    <location>
        <begin position="64"/>
        <end position="75"/>
    </location>
</feature>
<evidence type="ECO:0000256" key="11">
    <source>
        <dbReference type="ARBA" id="ARBA00023034"/>
    </source>
</evidence>
<dbReference type="Pfam" id="PF04109">
    <property type="entry name" value="ATG9"/>
    <property type="match status" value="1"/>
</dbReference>
<keyword evidence="11" id="KW-0333">Golgi apparatus</keyword>
<proteinExistence type="inferred from homology"/>
<dbReference type="GO" id="GO:0005789">
    <property type="term" value="C:endoplasmic reticulum membrane"/>
    <property type="evidence" value="ECO:0007669"/>
    <property type="project" value="UniProtKB-SubCell"/>
</dbReference>
<comment type="catalytic activity">
    <reaction evidence="16">
        <text>a 1,2-diacyl-sn-glycero-3-phosphoethanolamine(in) = a 1,2-diacyl-sn-glycero-3-phosphoethanolamine(out)</text>
        <dbReference type="Rhea" id="RHEA:38895"/>
        <dbReference type="ChEBI" id="CHEBI:64612"/>
    </reaction>
</comment>
<feature type="transmembrane region" description="Helical" evidence="19">
    <location>
        <begin position="272"/>
        <end position="292"/>
    </location>
</feature>
<reference evidence="21" key="1">
    <citation type="submission" date="2023-01" db="EMBL/GenBank/DDBJ databases">
        <authorList>
            <person name="Van Ghelder C."/>
            <person name="Rancurel C."/>
        </authorList>
    </citation>
    <scope>NUCLEOTIDE SEQUENCE</scope>
    <source>
        <strain evidence="21">CNCM I-4278</strain>
    </source>
</reference>
<sequence>MASNLLSRLLPAASDDPYENRPLNTQRRRSFASADEHDVMDIDEENLGARFEAQDLDHLLAEASSSQMTTESTAFAPSDNKERLPPGINTANRAMGWRQPLPAQVASIDDDDDVPQSLLLEGGMESPRVPTQKSRRTDGLPPPVPGPATRQTRAQWETTRQHQRLHAEEDTGHPVHTWAHRARRGQFVADRREKALWLWVNQTDLDTFLHDAYQYYVGCGIWSIILRTALLLLQTAFVVGFLTFLGWCIDYSKLPGSHKMDDVLVKKCLKGMHGTWVFILWLFSIYWLYSLYRIVTAIPRLRAMHDFYHYLLDIPDADIQTVQWQQVVSKIMALRDQNLTTASNLSPKVRKLLDSKSRQRLDAIDIANRLMRRENYLIALFNKEILDVSIPIPFLGNRSFFSETTKWHVELAIMDFVFSGPNGQFNQDFLRERNRRDLVKKLRTRILEVGIMSVVCAPFSVCYVLASYLFKYFTEYTKDPSQLGTRDFTTFAQWKFREFNELPHLFLRRKNMAIPFANHYLAQFPKDKTEQLAAFVAFIAGAFASVLALFTLFDPDLFLDFEITSGRTALFYLGVLTVGYQLARRSSPQDDQVADPAYHMGHVIFHTRYSPSAWEDRLHTDEVRAEFSKLYQPKIIIFLEEILSMVITPFLLVFRLPDCSERLVDFFREFSIVVDGLGVVCSYSMFPAKKGGDNIPANKNGGVREDAELREDYFMAKDNKMLASYYGFLDAYSGQTRMNGRTQGKGNFHPPPQFPNNYGHASQIAPPAEMAVQGTNRGPAGKQPVNRRTPRSGQGAYDQFQSTVLDPHHQPSASLLRGSPRQGPHGRYQQAQSRIEEESTIGESWRTSRLAQDDDEEDEVPDNNRGGVLQLVQQFSKAQVKGQGAGVGV</sequence>
<feature type="region of interest" description="Disordered" evidence="20">
    <location>
        <begin position="737"/>
        <end position="795"/>
    </location>
</feature>
<dbReference type="GO" id="GO:0000139">
    <property type="term" value="C:Golgi membrane"/>
    <property type="evidence" value="ECO:0007669"/>
    <property type="project" value="UniProtKB-SubCell"/>
</dbReference>
<evidence type="ECO:0000256" key="9">
    <source>
        <dbReference type="ARBA" id="ARBA00022989"/>
    </source>
</evidence>
<dbReference type="InterPro" id="IPR007241">
    <property type="entry name" value="Autophagy-rel_prot_9"/>
</dbReference>
<comment type="caution">
    <text evidence="21">The sequence shown here is derived from an EMBL/GenBank/DDBJ whole genome shotgun (WGS) entry which is preliminary data.</text>
</comment>
<evidence type="ECO:0000256" key="8">
    <source>
        <dbReference type="ARBA" id="ARBA00022692"/>
    </source>
</evidence>
<evidence type="ECO:0000256" key="16">
    <source>
        <dbReference type="ARBA" id="ARBA00024615"/>
    </source>
</evidence>
<evidence type="ECO:0000256" key="10">
    <source>
        <dbReference type="ARBA" id="ARBA00023006"/>
    </source>
</evidence>
<evidence type="ECO:0000256" key="15">
    <source>
        <dbReference type="ARBA" id="ARBA00024479"/>
    </source>
</evidence>
<evidence type="ECO:0000256" key="18">
    <source>
        <dbReference type="ARBA" id="ARBA00024631"/>
    </source>
</evidence>
<comment type="subcellular location">
    <subcellularLocation>
        <location evidence="1">Cytoplasmic vesicle membrane</location>
        <topology evidence="1">Multi-pass membrane protein</topology>
    </subcellularLocation>
    <subcellularLocation>
        <location evidence="2">Endoplasmic reticulum membrane</location>
        <topology evidence="2">Multi-pass membrane protein</topology>
    </subcellularLocation>
    <subcellularLocation>
        <location evidence="4">Golgi apparatus membrane</location>
        <topology evidence="4">Multi-pass membrane protein</topology>
    </subcellularLocation>
    <subcellularLocation>
        <location evidence="3 19">Preautophagosomal structure membrane</location>
        <topology evidence="3 19">Multi-pass membrane protein</topology>
    </subcellularLocation>
</comment>
<evidence type="ECO:0000256" key="4">
    <source>
        <dbReference type="ARBA" id="ARBA00004653"/>
    </source>
</evidence>
<evidence type="ECO:0000256" key="2">
    <source>
        <dbReference type="ARBA" id="ARBA00004477"/>
    </source>
</evidence>
<feature type="region of interest" description="Disordered" evidence="20">
    <location>
        <begin position="118"/>
        <end position="173"/>
    </location>
</feature>
<keyword evidence="13 19" id="KW-0472">Membrane</keyword>
<evidence type="ECO:0000256" key="3">
    <source>
        <dbReference type="ARBA" id="ARBA00004511"/>
    </source>
</evidence>
<dbReference type="PANTHER" id="PTHR13038">
    <property type="entry name" value="APG9 AUTOPHAGY 9"/>
    <property type="match status" value="1"/>
</dbReference>
<keyword evidence="9 19" id="KW-1133">Transmembrane helix</keyword>
<comment type="catalytic activity">
    <reaction evidence="18">
        <text>a 1,2-diacyl-sn-glycero-3-phosphocholine(in) = a 1,2-diacyl-sn-glycero-3-phosphocholine(out)</text>
        <dbReference type="Rhea" id="RHEA:38571"/>
        <dbReference type="ChEBI" id="CHEBI:57643"/>
    </reaction>
</comment>
<dbReference type="GO" id="GO:0000422">
    <property type="term" value="P:autophagy of mitochondrion"/>
    <property type="evidence" value="ECO:0007669"/>
    <property type="project" value="TreeGrafter"/>
</dbReference>
<dbReference type="GO" id="GO:0030659">
    <property type="term" value="C:cytoplasmic vesicle membrane"/>
    <property type="evidence" value="ECO:0007669"/>
    <property type="project" value="UniProtKB-SubCell"/>
</dbReference>
<keyword evidence="22" id="KW-1185">Reference proteome</keyword>
<name>A0A9W4UIJ2_9PLEO</name>
<feature type="region of interest" description="Disordered" evidence="20">
    <location>
        <begin position="64"/>
        <end position="85"/>
    </location>
</feature>
<evidence type="ECO:0000256" key="17">
    <source>
        <dbReference type="ARBA" id="ARBA00024621"/>
    </source>
</evidence>
<evidence type="ECO:0000256" key="7">
    <source>
        <dbReference type="ARBA" id="ARBA00022448"/>
    </source>
</evidence>
<dbReference type="GO" id="GO:0005776">
    <property type="term" value="C:autophagosome"/>
    <property type="evidence" value="ECO:0007669"/>
    <property type="project" value="TreeGrafter"/>
</dbReference>
<keyword evidence="12 19" id="KW-0445">Lipid transport</keyword>
<keyword evidence="14" id="KW-0968">Cytoplasmic vesicle</keyword>
<dbReference type="EMBL" id="CAOQHR010000005">
    <property type="protein sequence ID" value="CAI6334933.1"/>
    <property type="molecule type" value="Genomic_DNA"/>
</dbReference>
<evidence type="ECO:0000256" key="12">
    <source>
        <dbReference type="ARBA" id="ARBA00023055"/>
    </source>
</evidence>
<evidence type="ECO:0000313" key="21">
    <source>
        <dbReference type="EMBL" id="CAI6334933.1"/>
    </source>
</evidence>
<comment type="catalytic activity">
    <reaction evidence="15">
        <text>a 1,2-diacyl-sn-glycero-3-phospho-L-serine(in) = a 1,2-diacyl-sn-glycero-3-phospho-L-serine(out)</text>
        <dbReference type="Rhea" id="RHEA:38663"/>
        <dbReference type="ChEBI" id="CHEBI:57262"/>
    </reaction>
</comment>
<feature type="region of interest" description="Disordered" evidence="20">
    <location>
        <begin position="1"/>
        <end position="36"/>
    </location>
</feature>
<keyword evidence="10 19" id="KW-0072">Autophagy</keyword>
<dbReference type="GO" id="GO:0034497">
    <property type="term" value="P:protein localization to phagophore assembly site"/>
    <property type="evidence" value="ECO:0007669"/>
    <property type="project" value="TreeGrafter"/>
</dbReference>
<dbReference type="GO" id="GO:0061709">
    <property type="term" value="P:reticulophagy"/>
    <property type="evidence" value="ECO:0007669"/>
    <property type="project" value="TreeGrafter"/>
</dbReference>
<gene>
    <name evidence="21" type="ORF">PDIGIT_LOCUS8007</name>
</gene>
<evidence type="ECO:0000256" key="5">
    <source>
        <dbReference type="ARBA" id="ARBA00006185"/>
    </source>
</evidence>